<name>A0ABS7D7B0_9BACL</name>
<feature type="domain" description="PucR C-terminal helix-turn-helix" evidence="2">
    <location>
        <begin position="464"/>
        <end position="519"/>
    </location>
</feature>
<proteinExistence type="predicted"/>
<evidence type="ECO:0000259" key="1">
    <source>
        <dbReference type="Pfam" id="PF07905"/>
    </source>
</evidence>
<comment type="caution">
    <text evidence="3">The sequence shown here is derived from an EMBL/GenBank/DDBJ whole genome shotgun (WGS) entry which is preliminary data.</text>
</comment>
<feature type="domain" description="Purine catabolism PurC-like" evidence="1">
    <location>
        <begin position="12"/>
        <end position="124"/>
    </location>
</feature>
<dbReference type="InterPro" id="IPR025736">
    <property type="entry name" value="PucR_C-HTH_dom"/>
</dbReference>
<dbReference type="RefSeq" id="WP_219873080.1">
    <property type="nucleotide sequence ID" value="NZ_JAHZIJ010000009.1"/>
</dbReference>
<dbReference type="PANTHER" id="PTHR33744:SF15">
    <property type="entry name" value="CARBOHYDRATE DIACID REGULATOR"/>
    <property type="match status" value="1"/>
</dbReference>
<protein>
    <submittedName>
        <fullName evidence="3">PucR family transcriptional regulator</fullName>
    </submittedName>
</protein>
<dbReference type="Gene3D" id="1.10.10.2840">
    <property type="entry name" value="PucR C-terminal helix-turn-helix domain"/>
    <property type="match status" value="1"/>
</dbReference>
<dbReference type="EMBL" id="JAHZIJ010000009">
    <property type="protein sequence ID" value="MBW7475832.1"/>
    <property type="molecule type" value="Genomic_DNA"/>
</dbReference>
<organism evidence="3 4">
    <name type="scientific">Paenibacillus oenotherae</name>
    <dbReference type="NCBI Taxonomy" id="1435645"/>
    <lineage>
        <taxon>Bacteria</taxon>
        <taxon>Bacillati</taxon>
        <taxon>Bacillota</taxon>
        <taxon>Bacilli</taxon>
        <taxon>Bacillales</taxon>
        <taxon>Paenibacillaceae</taxon>
        <taxon>Paenibacillus</taxon>
    </lineage>
</organism>
<dbReference type="InterPro" id="IPR042070">
    <property type="entry name" value="PucR_C-HTH_sf"/>
</dbReference>
<dbReference type="Proteomes" id="UP000812277">
    <property type="component" value="Unassembled WGS sequence"/>
</dbReference>
<keyword evidence="4" id="KW-1185">Reference proteome</keyword>
<accession>A0ABS7D7B0</accession>
<sequence length="534" mass="61277">MHLTVEEALRIYPLSKARIAAGIEGKGRIIRSVNTMDAPDVTDWVKTGEMLFTTAFAIRDTPEDFLRILQRLNDRGAAGLGIKLGRYWTEIPPVVIEEANRLNFPLLELPFEFTFSDQMNALMQAEIEKSTKKLHDALDKQKNLMRFAMQPGDSSQHFQQIGDILAHPIVVISARGQILYNTSDWPETELLLNWPWIPKYQKLRSASGWRCTIPLMEEGECYGFLMVMPRHASAIQEEEGLFHQAAEILSFHMDRFQDERQSVSAYRWTSILERYLLGRMLPEAFLEQSRAVLGDSAQAAVFLCVMTCSEQDDGDGPNRGLRKIRRDLMYHPYLSKVSSHHLFMAERMVSIFTLTESGMSVSAHQQGIVASFSEVLESGSNEGFRCFVSNPKFELEELLEAYGECEKAQDISNRLSFERTVTLFSDLELNYIFRHIPQDTMQQYCNNLLKPLSHKGEDYTSEILRTLEVYFANEGHVNEVARQLFVHRNTVLYRLEKAGELLGVDLKKISDLLQLKLALVFRRMISIENNKRSE</sequence>
<evidence type="ECO:0000259" key="2">
    <source>
        <dbReference type="Pfam" id="PF13556"/>
    </source>
</evidence>
<dbReference type="InterPro" id="IPR051448">
    <property type="entry name" value="CdaR-like_regulators"/>
</dbReference>
<reference evidence="3 4" key="1">
    <citation type="submission" date="2021-07" db="EMBL/GenBank/DDBJ databases">
        <title>Paenibacillus radiodurans sp. nov., isolated from the southeastern edge of Tengger Desert.</title>
        <authorList>
            <person name="Zhang G."/>
        </authorList>
    </citation>
    <scope>NUCLEOTIDE SEQUENCE [LARGE SCALE GENOMIC DNA]</scope>
    <source>
        <strain evidence="3 4">DT7-4</strain>
    </source>
</reference>
<dbReference type="PANTHER" id="PTHR33744">
    <property type="entry name" value="CARBOHYDRATE DIACID REGULATOR"/>
    <property type="match status" value="1"/>
</dbReference>
<dbReference type="Pfam" id="PF13556">
    <property type="entry name" value="HTH_30"/>
    <property type="match status" value="1"/>
</dbReference>
<evidence type="ECO:0000313" key="3">
    <source>
        <dbReference type="EMBL" id="MBW7475832.1"/>
    </source>
</evidence>
<gene>
    <name evidence="3" type="ORF">K0T92_13840</name>
</gene>
<evidence type="ECO:0000313" key="4">
    <source>
        <dbReference type="Proteomes" id="UP000812277"/>
    </source>
</evidence>
<dbReference type="InterPro" id="IPR012914">
    <property type="entry name" value="PucR_dom"/>
</dbReference>
<dbReference type="Pfam" id="PF07905">
    <property type="entry name" value="PucR"/>
    <property type="match status" value="1"/>
</dbReference>